<reference evidence="7" key="1">
    <citation type="submission" date="2020-04" db="EMBL/GenBank/DDBJ databases">
        <authorList>
            <person name="Alioto T."/>
            <person name="Alioto T."/>
            <person name="Gomez Garrido J."/>
        </authorList>
    </citation>
    <scope>NUCLEOTIDE SEQUENCE</scope>
    <source>
        <strain evidence="7">A484AB</strain>
    </source>
</reference>
<proteinExistence type="predicted"/>
<evidence type="ECO:0000256" key="6">
    <source>
        <dbReference type="ARBA" id="ARBA00023201"/>
    </source>
</evidence>
<keyword evidence="4" id="KW-0406">Ion transport</keyword>
<dbReference type="GO" id="GO:0005307">
    <property type="term" value="F:choline:sodium symporter activity"/>
    <property type="evidence" value="ECO:0007669"/>
    <property type="project" value="TreeGrafter"/>
</dbReference>
<keyword evidence="2" id="KW-0769">Symport</keyword>
<gene>
    <name evidence="7" type="ORF">PACLA_8A061895</name>
</gene>
<sequence length="167" mass="19034">ASEREVIWVIRLAIFGVGALATIMALKIQSIYALWYLCSDLIYAILFPQLCCVIYVQDVNTYGALLGYIMAVILRVGGGEPVIKLDPFIKYPYYNETDGQLFPFRTFAMLCSFATIILVSYATKFLFEYKRVPKRWDVFQCFPNEEDFHTVDLPSKDGVKLVGVTKV</sequence>
<keyword evidence="1" id="KW-0813">Transport</keyword>
<dbReference type="Proteomes" id="UP001152795">
    <property type="component" value="Unassembled WGS sequence"/>
</dbReference>
<organism evidence="7 8">
    <name type="scientific">Paramuricea clavata</name>
    <name type="common">Red gorgonian</name>
    <name type="synonym">Violescent sea-whip</name>
    <dbReference type="NCBI Taxonomy" id="317549"/>
    <lineage>
        <taxon>Eukaryota</taxon>
        <taxon>Metazoa</taxon>
        <taxon>Cnidaria</taxon>
        <taxon>Anthozoa</taxon>
        <taxon>Octocorallia</taxon>
        <taxon>Malacalcyonacea</taxon>
        <taxon>Plexauridae</taxon>
        <taxon>Paramuricea</taxon>
    </lineage>
</organism>
<evidence type="ECO:0000313" key="8">
    <source>
        <dbReference type="Proteomes" id="UP001152795"/>
    </source>
</evidence>
<dbReference type="PANTHER" id="PTHR45897:SF4">
    <property type="entry name" value="HIGH-AFFINITY CHOLINE TRANSPORTER 1"/>
    <property type="match status" value="1"/>
</dbReference>
<name>A0A7D9MC00_PARCT</name>
<evidence type="ECO:0000256" key="3">
    <source>
        <dbReference type="ARBA" id="ARBA00023053"/>
    </source>
</evidence>
<keyword evidence="8" id="KW-1185">Reference proteome</keyword>
<comment type="caution">
    <text evidence="7">The sequence shown here is derived from an EMBL/GenBank/DDBJ whole genome shotgun (WGS) entry which is preliminary data.</text>
</comment>
<evidence type="ECO:0000256" key="1">
    <source>
        <dbReference type="ARBA" id="ARBA00022448"/>
    </source>
</evidence>
<keyword evidence="5" id="KW-0325">Glycoprotein</keyword>
<accession>A0A7D9MC00</accession>
<dbReference type="GO" id="GO:0008292">
    <property type="term" value="P:acetylcholine biosynthetic process"/>
    <property type="evidence" value="ECO:0007669"/>
    <property type="project" value="TreeGrafter"/>
</dbReference>
<evidence type="ECO:0000256" key="5">
    <source>
        <dbReference type="ARBA" id="ARBA00023180"/>
    </source>
</evidence>
<evidence type="ECO:0000256" key="2">
    <source>
        <dbReference type="ARBA" id="ARBA00022847"/>
    </source>
</evidence>
<keyword evidence="3" id="KW-0915">Sodium</keyword>
<dbReference type="EMBL" id="CACRXK020036771">
    <property type="protein sequence ID" value="CAB4044898.1"/>
    <property type="molecule type" value="Genomic_DNA"/>
</dbReference>
<evidence type="ECO:0000313" key="7">
    <source>
        <dbReference type="EMBL" id="CAB4044898.1"/>
    </source>
</evidence>
<dbReference type="InterPro" id="IPR052244">
    <property type="entry name" value="Choline_transporter"/>
</dbReference>
<evidence type="ECO:0000256" key="4">
    <source>
        <dbReference type="ARBA" id="ARBA00023065"/>
    </source>
</evidence>
<keyword evidence="6" id="KW-0739">Sodium transport</keyword>
<dbReference type="Gene3D" id="1.20.1730.10">
    <property type="entry name" value="Sodium/glucose cotransporter"/>
    <property type="match status" value="1"/>
</dbReference>
<protein>
    <submittedName>
        <fullName evidence="7">High-affinity choline transporter 1-like</fullName>
    </submittedName>
</protein>
<dbReference type="GO" id="GO:0005886">
    <property type="term" value="C:plasma membrane"/>
    <property type="evidence" value="ECO:0007669"/>
    <property type="project" value="TreeGrafter"/>
</dbReference>
<feature type="non-terminal residue" evidence="7">
    <location>
        <position position="1"/>
    </location>
</feature>
<dbReference type="PANTHER" id="PTHR45897">
    <property type="entry name" value="HIGH-AFFINITY CHOLINE TRANSPORTER 1"/>
    <property type="match status" value="1"/>
</dbReference>
<dbReference type="InterPro" id="IPR038377">
    <property type="entry name" value="Na/Glc_symporter_sf"/>
</dbReference>
<dbReference type="AlphaFoldDB" id="A0A7D9MC00"/>
<dbReference type="OrthoDB" id="546820at2759"/>